<dbReference type="EMBL" id="JACRWD010000002">
    <property type="protein sequence ID" value="MBC6003809.1"/>
    <property type="molecule type" value="Genomic_DNA"/>
</dbReference>
<keyword evidence="2" id="KW-1185">Reference proteome</keyword>
<dbReference type="InterPro" id="IPR050179">
    <property type="entry name" value="Trans_hexapeptide_repeat"/>
</dbReference>
<accession>A0ABR7K3Z7</accession>
<dbReference type="PANTHER" id="PTHR43300">
    <property type="entry name" value="ACETYLTRANSFERASE"/>
    <property type="match status" value="1"/>
</dbReference>
<dbReference type="Pfam" id="PF00132">
    <property type="entry name" value="Hexapep"/>
    <property type="match status" value="1"/>
</dbReference>
<dbReference type="InterPro" id="IPR001451">
    <property type="entry name" value="Hexapep"/>
</dbReference>
<dbReference type="Gene3D" id="2.160.10.10">
    <property type="entry name" value="Hexapeptide repeat proteins"/>
    <property type="match status" value="1"/>
</dbReference>
<evidence type="ECO:0000313" key="2">
    <source>
        <dbReference type="Proteomes" id="UP000611796"/>
    </source>
</evidence>
<reference evidence="1 2" key="1">
    <citation type="submission" date="2020-08" db="EMBL/GenBank/DDBJ databases">
        <authorList>
            <person name="Liu C."/>
            <person name="Sun Q."/>
        </authorList>
    </citation>
    <scope>NUCLEOTIDE SEQUENCE [LARGE SCALE GENOMIC DNA]</scope>
    <source>
        <strain evidence="1 2">NSJ-45</strain>
    </source>
</reference>
<gene>
    <name evidence="1" type="ORF">H8891_08340</name>
</gene>
<dbReference type="SUPFAM" id="SSF51161">
    <property type="entry name" value="Trimeric LpxA-like enzymes"/>
    <property type="match status" value="1"/>
</dbReference>
<dbReference type="RefSeq" id="WP_187006074.1">
    <property type="nucleotide sequence ID" value="NZ_JACRWD010000002.1"/>
</dbReference>
<organism evidence="1 2">
    <name type="scientific">Paeniclostridium hominis</name>
    <dbReference type="NCBI Taxonomy" id="2764329"/>
    <lineage>
        <taxon>Bacteria</taxon>
        <taxon>Bacillati</taxon>
        <taxon>Bacillota</taxon>
        <taxon>Clostridia</taxon>
        <taxon>Peptostreptococcales</taxon>
        <taxon>Peptostreptococcaceae</taxon>
        <taxon>Paeniclostridium</taxon>
    </lineage>
</organism>
<evidence type="ECO:0000313" key="1">
    <source>
        <dbReference type="EMBL" id="MBC6003809.1"/>
    </source>
</evidence>
<dbReference type="PANTHER" id="PTHR43300:SF11">
    <property type="entry name" value="ACETYLTRANSFERASE RV3034C-RELATED"/>
    <property type="match status" value="1"/>
</dbReference>
<dbReference type="Proteomes" id="UP000611796">
    <property type="component" value="Unassembled WGS sequence"/>
</dbReference>
<dbReference type="CDD" id="cd03349">
    <property type="entry name" value="LbH_XAT"/>
    <property type="match status" value="1"/>
</dbReference>
<protein>
    <submittedName>
        <fullName evidence="1">CatB-related O-acetyltransferase</fullName>
    </submittedName>
</protein>
<proteinExistence type="predicted"/>
<sequence>MNEVVKRLVFYILRKKMELGKSVSIGKKTRVNFKTVVEGGNRIGENNIISNSYIGYGTYTGRNNNLASMRIGKYCSIASNINLIMGTHPTKIFVSTHPAFFSLKKQAGFTYVEKQLFDESNNENKAFKVIIGNDVWIGDNVSLISGVKIGNGAIIGANSLVTKDCKPYYIYGGVPAKKIGQRFTDEQITILNELKWWDRSEEWIIDNIDKFSNIDEFIKEQLNG</sequence>
<dbReference type="InterPro" id="IPR011004">
    <property type="entry name" value="Trimer_LpxA-like_sf"/>
</dbReference>
<comment type="caution">
    <text evidence="1">The sequence shown here is derived from an EMBL/GenBank/DDBJ whole genome shotgun (WGS) entry which is preliminary data.</text>
</comment>
<name>A0ABR7K3Z7_9FIRM</name>